<evidence type="ECO:0000313" key="2">
    <source>
        <dbReference type="EMBL" id="MCP9274216.1"/>
    </source>
</evidence>
<organism evidence="2 3">
    <name type="scientific">Mycolicibacterium arenosum</name>
    <dbReference type="NCBI Taxonomy" id="2952157"/>
    <lineage>
        <taxon>Bacteria</taxon>
        <taxon>Bacillati</taxon>
        <taxon>Actinomycetota</taxon>
        <taxon>Actinomycetes</taxon>
        <taxon>Mycobacteriales</taxon>
        <taxon>Mycobacteriaceae</taxon>
        <taxon>Mycolicibacterium</taxon>
    </lineage>
</organism>
<gene>
    <name evidence="2" type="ORF">NM203_18670</name>
</gene>
<reference evidence="2 3" key="1">
    <citation type="submission" date="2022-06" db="EMBL/GenBank/DDBJ databases">
        <title>Mycolicibacterium sp. CAU 1645 isolated from seawater.</title>
        <authorList>
            <person name="Kim W."/>
        </authorList>
    </citation>
    <scope>NUCLEOTIDE SEQUENCE [LARGE SCALE GENOMIC DNA]</scope>
    <source>
        <strain evidence="2 3">CAU 1645</strain>
    </source>
</reference>
<keyword evidence="1" id="KW-0472">Membrane</keyword>
<protein>
    <submittedName>
        <fullName evidence="2">DUF4235 domain-containing protein</fullName>
    </submittedName>
</protein>
<feature type="transmembrane region" description="Helical" evidence="1">
    <location>
        <begin position="52"/>
        <end position="73"/>
    </location>
</feature>
<dbReference type="Pfam" id="PF14019">
    <property type="entry name" value="DUF4235"/>
    <property type="match status" value="1"/>
</dbReference>
<dbReference type="Proteomes" id="UP001651690">
    <property type="component" value="Unassembled WGS sequence"/>
</dbReference>
<keyword evidence="3" id="KW-1185">Reference proteome</keyword>
<dbReference type="RefSeq" id="WP_255061578.1">
    <property type="nucleotide sequence ID" value="NZ_JANDBD010000007.1"/>
</dbReference>
<keyword evidence="1" id="KW-1133">Transmembrane helix</keyword>
<dbReference type="EMBL" id="JANDBD010000007">
    <property type="protein sequence ID" value="MCP9274216.1"/>
    <property type="molecule type" value="Genomic_DNA"/>
</dbReference>
<dbReference type="InterPro" id="IPR025329">
    <property type="entry name" value="DUF4235"/>
</dbReference>
<name>A0ABT1M4W8_9MYCO</name>
<comment type="caution">
    <text evidence="2">The sequence shown here is derived from an EMBL/GenBank/DDBJ whole genome shotgun (WGS) entry which is preliminary data.</text>
</comment>
<accession>A0ABT1M4W8</accession>
<feature type="transmembrane region" description="Helical" evidence="1">
    <location>
        <begin position="12"/>
        <end position="32"/>
    </location>
</feature>
<evidence type="ECO:0000313" key="3">
    <source>
        <dbReference type="Proteomes" id="UP001651690"/>
    </source>
</evidence>
<keyword evidence="1" id="KW-0812">Transmembrane</keyword>
<evidence type="ECO:0000256" key="1">
    <source>
        <dbReference type="SAM" id="Phobius"/>
    </source>
</evidence>
<sequence length="91" mass="9510">MSRTTKVLYQPLSLAASVAVGLLAGAVFNQLWKAVNSSDDPPPDPDDLTKSTRSTLAAAALQGLVFGLVRGAVNRASAKGYRAVTRESPPK</sequence>
<proteinExistence type="predicted"/>